<comment type="similarity">
    <text evidence="1">Belongs to the bacterial solute-binding protein 1 family.</text>
</comment>
<evidence type="ECO:0000313" key="6">
    <source>
        <dbReference type="Proteomes" id="UP001310386"/>
    </source>
</evidence>
<evidence type="ECO:0000313" key="5">
    <source>
        <dbReference type="EMBL" id="MEB3100656.1"/>
    </source>
</evidence>
<reference evidence="5" key="1">
    <citation type="submission" date="2023-12" db="EMBL/GenBank/DDBJ databases">
        <title>Fervidustalea candida gen. nov., sp. nov., a novel member of the family Paenibacillaceae isolated from a geothermal area.</title>
        <authorList>
            <person name="Li W.-J."/>
            <person name="Jiao J.-Y."/>
            <person name="Chen Y."/>
        </authorList>
    </citation>
    <scope>NUCLEOTIDE SEQUENCE</scope>
    <source>
        <strain evidence="5">SYSU GA230002</strain>
    </source>
</reference>
<keyword evidence="2" id="KW-0813">Transport</keyword>
<dbReference type="RefSeq" id="WP_371752770.1">
    <property type="nucleotide sequence ID" value="NZ_JAYJLD010000003.1"/>
</dbReference>
<dbReference type="PANTHER" id="PTHR30061:SF50">
    <property type="entry name" value="MALTOSE_MALTODEXTRIN-BINDING PERIPLASMIC PROTEIN"/>
    <property type="match status" value="1"/>
</dbReference>
<evidence type="ECO:0000256" key="1">
    <source>
        <dbReference type="ARBA" id="ARBA00008520"/>
    </source>
</evidence>
<dbReference type="EMBL" id="JAYJLD010000003">
    <property type="protein sequence ID" value="MEB3100656.1"/>
    <property type="molecule type" value="Genomic_DNA"/>
</dbReference>
<dbReference type="Proteomes" id="UP001310386">
    <property type="component" value="Unassembled WGS sequence"/>
</dbReference>
<dbReference type="SUPFAM" id="SSF53850">
    <property type="entry name" value="Periplasmic binding protein-like II"/>
    <property type="match status" value="1"/>
</dbReference>
<sequence>MSGKTWLLFVFSMILLAFVLFGQLMDRPDQGVSSREWQANRDSGGQTSGTKPESDSKTLKVAVSMSTAEFTALQKINQAYEENHPGADISLQNIPGNEAYSSIKSAAQSGVLPDILLIPNGWVNEFAASGFLSYRTEDFFTGRNQANELEPLVSQMKWNGYIWGIPKDADPYVLVWNKTVLSQKGLDGPPNTPQEFLSSLQLLAGPEENAPMVYIDPEDPYALISLVWALGGDWAGEGSSSPDGKKAAGLDKLLEAVYTPTIKKADKKQEKAQDKLLGKYIFPKRSDPWAALNQGSFAMMIARASDFLNHRSAGIGVSMLPAVRKGESVKAGWLDGRSFCVAAQSDAVTEAFDWIKAVTAEKNQEIFLTEANILPAAAAVLDTQAGKDKNLQEIRQAVKAGRVLQADPFSPQKFTQMRESMRGFYEGRTSAEELAKAVDRIWLRTPGNESGTASGITPGVHGATAPN</sequence>
<gene>
    <name evidence="5" type="ORF">VF724_03170</name>
</gene>
<dbReference type="InterPro" id="IPR006059">
    <property type="entry name" value="SBP"/>
</dbReference>
<proteinExistence type="inferred from homology"/>
<dbReference type="Pfam" id="PF13416">
    <property type="entry name" value="SBP_bac_8"/>
    <property type="match status" value="1"/>
</dbReference>
<feature type="region of interest" description="Disordered" evidence="4">
    <location>
        <begin position="32"/>
        <end position="57"/>
    </location>
</feature>
<dbReference type="PANTHER" id="PTHR30061">
    <property type="entry name" value="MALTOSE-BINDING PERIPLASMIC PROTEIN"/>
    <property type="match status" value="1"/>
</dbReference>
<evidence type="ECO:0000256" key="2">
    <source>
        <dbReference type="ARBA" id="ARBA00022448"/>
    </source>
</evidence>
<evidence type="ECO:0000256" key="4">
    <source>
        <dbReference type="SAM" id="MobiDB-lite"/>
    </source>
</evidence>
<evidence type="ECO:0000256" key="3">
    <source>
        <dbReference type="ARBA" id="ARBA00022729"/>
    </source>
</evidence>
<keyword evidence="3" id="KW-0732">Signal</keyword>
<accession>A0ABU5ZH81</accession>
<feature type="region of interest" description="Disordered" evidence="4">
    <location>
        <begin position="448"/>
        <end position="467"/>
    </location>
</feature>
<dbReference type="Gene3D" id="3.40.190.10">
    <property type="entry name" value="Periplasmic binding protein-like II"/>
    <property type="match status" value="1"/>
</dbReference>
<comment type="caution">
    <text evidence="5">The sequence shown here is derived from an EMBL/GenBank/DDBJ whole genome shotgun (WGS) entry which is preliminary data.</text>
</comment>
<keyword evidence="6" id="KW-1185">Reference proteome</keyword>
<feature type="compositionally biased region" description="Polar residues" evidence="4">
    <location>
        <begin position="32"/>
        <end position="51"/>
    </location>
</feature>
<protein>
    <submittedName>
        <fullName evidence="5">Extracellular solute-binding protein</fullName>
    </submittedName>
</protein>
<name>A0ABU5ZH81_9BACL</name>
<organism evidence="5 6">
    <name type="scientific">Ferviditalea candida</name>
    <dbReference type="NCBI Taxonomy" id="3108399"/>
    <lineage>
        <taxon>Bacteria</taxon>
        <taxon>Bacillati</taxon>
        <taxon>Bacillota</taxon>
        <taxon>Bacilli</taxon>
        <taxon>Bacillales</taxon>
        <taxon>Paenibacillaceae</taxon>
        <taxon>Ferviditalea</taxon>
    </lineage>
</organism>